<evidence type="ECO:0000313" key="2">
    <source>
        <dbReference type="EMBL" id="MCM5681618.1"/>
    </source>
</evidence>
<accession>A0ABT0YUZ8</accession>
<comment type="caution">
    <text evidence="2">The sequence shown here is derived from an EMBL/GenBank/DDBJ whole genome shotgun (WGS) entry which is preliminary data.</text>
</comment>
<protein>
    <submittedName>
        <fullName evidence="2">VOC family protein</fullName>
    </submittedName>
</protein>
<dbReference type="InterPro" id="IPR029068">
    <property type="entry name" value="Glyas_Bleomycin-R_OHBP_Dase"/>
</dbReference>
<dbReference type="Gene3D" id="3.10.180.10">
    <property type="entry name" value="2,3-Dihydroxybiphenyl 1,2-Dioxygenase, domain 1"/>
    <property type="match status" value="1"/>
</dbReference>
<dbReference type="CDD" id="cd07247">
    <property type="entry name" value="SgaA_N_like"/>
    <property type="match status" value="1"/>
</dbReference>
<gene>
    <name evidence="2" type="ORF">M8A51_18995</name>
</gene>
<sequence>MAQQTQRNAVNWFEIPTRDIGRAQQFYEAMLEAPLQRNDMGEYKMAMFPSDPSQGVGGCLAQGEGAVPGVEGGTVVYLNAEPSLDAVLSRVERAGGKIAIPRTEIGGGHGYFAHILDPEGNRVGLHAMN</sequence>
<evidence type="ECO:0000313" key="3">
    <source>
        <dbReference type="Proteomes" id="UP001165541"/>
    </source>
</evidence>
<dbReference type="InterPro" id="IPR037523">
    <property type="entry name" value="VOC_core"/>
</dbReference>
<dbReference type="PANTHER" id="PTHR33993:SF2">
    <property type="entry name" value="VOC DOMAIN-CONTAINING PROTEIN"/>
    <property type="match status" value="1"/>
</dbReference>
<keyword evidence="3" id="KW-1185">Reference proteome</keyword>
<evidence type="ECO:0000259" key="1">
    <source>
        <dbReference type="PROSITE" id="PS51819"/>
    </source>
</evidence>
<name>A0ABT0YUZ8_9BURK</name>
<dbReference type="EMBL" id="JAMKFE010000013">
    <property type="protein sequence ID" value="MCM5681618.1"/>
    <property type="molecule type" value="Genomic_DNA"/>
</dbReference>
<dbReference type="PROSITE" id="PS51819">
    <property type="entry name" value="VOC"/>
    <property type="match status" value="1"/>
</dbReference>
<dbReference type="Pfam" id="PF00903">
    <property type="entry name" value="Glyoxalase"/>
    <property type="match status" value="1"/>
</dbReference>
<feature type="domain" description="VOC" evidence="1">
    <location>
        <begin position="9"/>
        <end position="128"/>
    </location>
</feature>
<dbReference type="SUPFAM" id="SSF54593">
    <property type="entry name" value="Glyoxalase/Bleomycin resistance protein/Dihydroxybiphenyl dioxygenase"/>
    <property type="match status" value="1"/>
</dbReference>
<dbReference type="Proteomes" id="UP001165541">
    <property type="component" value="Unassembled WGS sequence"/>
</dbReference>
<reference evidence="2" key="1">
    <citation type="submission" date="2022-05" db="EMBL/GenBank/DDBJ databases">
        <title>Schlegelella sp. nov., isolated from mangrove soil.</title>
        <authorList>
            <person name="Liu Y."/>
            <person name="Ge X."/>
            <person name="Liu W."/>
        </authorList>
    </citation>
    <scope>NUCLEOTIDE SEQUENCE</scope>
    <source>
        <strain evidence="2">S2-27</strain>
    </source>
</reference>
<dbReference type="RefSeq" id="WP_251780103.1">
    <property type="nucleotide sequence ID" value="NZ_JAMKFE010000013.1"/>
</dbReference>
<dbReference type="PANTHER" id="PTHR33993">
    <property type="entry name" value="GLYOXALASE-RELATED"/>
    <property type="match status" value="1"/>
</dbReference>
<dbReference type="InterPro" id="IPR004360">
    <property type="entry name" value="Glyas_Fos-R_dOase_dom"/>
</dbReference>
<dbReference type="InterPro" id="IPR052164">
    <property type="entry name" value="Anthracycline_SecMetBiosynth"/>
</dbReference>
<proteinExistence type="predicted"/>
<organism evidence="2 3">
    <name type="scientific">Caldimonas mangrovi</name>
    <dbReference type="NCBI Taxonomy" id="2944811"/>
    <lineage>
        <taxon>Bacteria</taxon>
        <taxon>Pseudomonadati</taxon>
        <taxon>Pseudomonadota</taxon>
        <taxon>Betaproteobacteria</taxon>
        <taxon>Burkholderiales</taxon>
        <taxon>Sphaerotilaceae</taxon>
        <taxon>Caldimonas</taxon>
    </lineage>
</organism>